<proteinExistence type="predicted"/>
<evidence type="ECO:0000313" key="1">
    <source>
        <dbReference type="EMBL" id="QIW53036.1"/>
    </source>
</evidence>
<organism evidence="1 2">
    <name type="scientific">Pseudolactococcus raffinolactis</name>
    <dbReference type="NCBI Taxonomy" id="1366"/>
    <lineage>
        <taxon>Bacteria</taxon>
        <taxon>Bacillati</taxon>
        <taxon>Bacillota</taxon>
        <taxon>Bacilli</taxon>
        <taxon>Lactobacillales</taxon>
        <taxon>Streptococcaceae</taxon>
        <taxon>Pseudolactococcus</taxon>
    </lineage>
</organism>
<sequence>MKLEKNVNNRLGIFFFYDKKGIVDKYVTYLLDDLTQNLKDLIIVVNGQLNQENLSLLEPYGKVIQRENKGFDVWAYKAGIESVGWDKLNQYDEFIMFNNTIMGPVYPFKETFDKMDEQDLDFWGLTKFFEIDGDPFGTVKYGYVPDHIQSHFITVRKSLFETQAFREYWQNMPMITSYGEAIGFHEAIFTKTFSDLGFTYDVSVNVDALRDMNTYPLMMMPTKLLSDYRCPIFKKRSFFHMPSDFIRNTTGQQTSELYDYLRNETSYDVDMIWDPVLRIAPMWDLVKNLNLEYTLPSDVAKMTEAEAAKQKTVFVMHCYFEDLIDESFALAAKFPESTDIFITTNSAEKQALLADKFNALPNKVDVRVIANRGRDVSSLMVGVKDVILNYDIACFAHDKKTAQINPGTVGESFAYKCFENVASSSDYVLNAIDLFAKNPRLGIASPPEPNHGVMYSTLGFEWGPNFPLTKEVHQELNLHSPISVDSPPVAPLGTMFWFRPKALKPLFDRDYEYENFPAEPNGIDGTYLHAIERIYPYVAQSEGYYPALMMSDRFSAVEYLNLKFYLRQFNQISGNNGYGPYWEEMVHGVIESFNHNMTIPQLFKRLTKKILIVLLPQNLIIGLGKIKRKVRRIK</sequence>
<dbReference type="RefSeq" id="WP_167838342.1">
    <property type="nucleotide sequence ID" value="NZ_CP047616.1"/>
</dbReference>
<dbReference type="Proteomes" id="UP000501945">
    <property type="component" value="Chromosome"/>
</dbReference>
<protein>
    <submittedName>
        <fullName evidence="1">Rhamnan synthesis protein F</fullName>
    </submittedName>
</protein>
<evidence type="ECO:0000313" key="2">
    <source>
        <dbReference type="Proteomes" id="UP000501945"/>
    </source>
</evidence>
<gene>
    <name evidence="1" type="ORF">GU336_02080</name>
</gene>
<reference evidence="1 2" key="1">
    <citation type="submission" date="2019-12" db="EMBL/GenBank/DDBJ databases">
        <title>Whole genome sequences of Lactococcus raffinolactis strains isolated from sewage.</title>
        <authorList>
            <person name="Ybazeta G."/>
            <person name="Ross M."/>
            <person name="Brabant-Kirwan D."/>
            <person name="Saleh M."/>
            <person name="Dillon J.A."/>
            <person name="Splinter K."/>
            <person name="Nokhbeh R."/>
        </authorList>
    </citation>
    <scope>NUCLEOTIDE SEQUENCE [LARGE SCALE GENOMIC DNA]</scope>
    <source>
        <strain evidence="1 2">Lr_19_5</strain>
    </source>
</reference>
<dbReference type="InterPro" id="IPR007739">
    <property type="entry name" value="RgpF"/>
</dbReference>
<dbReference type="AlphaFoldDB" id="A0A6H0UCC9"/>
<name>A0A6H0UCC9_9LACT</name>
<accession>A0A6H0UCC9</accession>
<dbReference type="Pfam" id="PF05045">
    <property type="entry name" value="RgpF"/>
    <property type="match status" value="1"/>
</dbReference>
<dbReference type="EMBL" id="CP047616">
    <property type="protein sequence ID" value="QIW53036.1"/>
    <property type="molecule type" value="Genomic_DNA"/>
</dbReference>